<dbReference type="AlphaFoldDB" id="A0A5B0LYT5"/>
<dbReference type="EMBL" id="VSWC01000183">
    <property type="protein sequence ID" value="KAA1069625.1"/>
    <property type="molecule type" value="Genomic_DNA"/>
</dbReference>
<feature type="compositionally biased region" description="Basic and acidic residues" evidence="1">
    <location>
        <begin position="358"/>
        <end position="367"/>
    </location>
</feature>
<name>A0A5B0LYT5_PUCGR</name>
<evidence type="ECO:0000313" key="3">
    <source>
        <dbReference type="Proteomes" id="UP000324748"/>
    </source>
</evidence>
<dbReference type="Proteomes" id="UP000324748">
    <property type="component" value="Unassembled WGS sequence"/>
</dbReference>
<evidence type="ECO:0000256" key="1">
    <source>
        <dbReference type="SAM" id="MobiDB-lite"/>
    </source>
</evidence>
<accession>A0A5B0LYT5</accession>
<dbReference type="PANTHER" id="PTHR33096">
    <property type="entry name" value="CXC2 DOMAIN-CONTAINING PROTEIN"/>
    <property type="match status" value="1"/>
</dbReference>
<keyword evidence="3" id="KW-1185">Reference proteome</keyword>
<organism evidence="2 3">
    <name type="scientific">Puccinia graminis f. sp. tritici</name>
    <dbReference type="NCBI Taxonomy" id="56615"/>
    <lineage>
        <taxon>Eukaryota</taxon>
        <taxon>Fungi</taxon>
        <taxon>Dikarya</taxon>
        <taxon>Basidiomycota</taxon>
        <taxon>Pucciniomycotina</taxon>
        <taxon>Pucciniomycetes</taxon>
        <taxon>Pucciniales</taxon>
        <taxon>Pucciniaceae</taxon>
        <taxon>Puccinia</taxon>
    </lineage>
</organism>
<evidence type="ECO:0000313" key="2">
    <source>
        <dbReference type="EMBL" id="KAA1069625.1"/>
    </source>
</evidence>
<reference evidence="2 3" key="1">
    <citation type="submission" date="2019-05" db="EMBL/GenBank/DDBJ databases">
        <title>Emergence of the Ug99 lineage of the wheat stem rust pathogen through somatic hybridization.</title>
        <authorList>
            <person name="Li F."/>
            <person name="Upadhyaya N.M."/>
            <person name="Sperschneider J."/>
            <person name="Matny O."/>
            <person name="Nguyen-Phuc H."/>
            <person name="Mago R."/>
            <person name="Raley C."/>
            <person name="Miller M.E."/>
            <person name="Silverstein K.A.T."/>
            <person name="Henningsen E."/>
            <person name="Hirsch C.D."/>
            <person name="Visser B."/>
            <person name="Pretorius Z.A."/>
            <person name="Steffenson B.J."/>
            <person name="Schwessinger B."/>
            <person name="Dodds P.N."/>
            <person name="Figueroa M."/>
        </authorList>
    </citation>
    <scope>NUCLEOTIDE SEQUENCE [LARGE SCALE GENOMIC DNA]</scope>
    <source>
        <strain evidence="2">21-0</strain>
    </source>
</reference>
<comment type="caution">
    <text evidence="2">The sequence shown here is derived from an EMBL/GenBank/DDBJ whole genome shotgun (WGS) entry which is preliminary data.</text>
</comment>
<sequence>MSTMDKMSDLCPKCFGPPVAGKKPEEPDYIVCMDGNFQHRRHKASSNEVIALKTPSLFVEQGDVQAMAISMNDTRFGDAEAQQSLDRCTNQHTAADDLRGSHTWKACDDTGLFGMACRHDQILRLINIERSGERAYFPMTMVDFLLKSTQTEGDLPKRYGFLYDIGCNIEKGIIKRDQFPEERSNNQLVFGTSVFHSYVHEWSCQLKYNPRLNPGWGMSDGEGLERFWAYLSPLISPLRYSTKNHRLSALHLRSAHHNEVGKMHAVKLLLDRGKSIEKLMKESEKVLKTIHEEHGHTSEYLRNQWIRQRECQLSQMAAESPKEVEDQLEELVELEDKLREAHEEMNQLQRRGRRNHRGDRMRQDHQELPTPLALLEEEIEKIIGELGSDFIQNLTGASNTQTKHLIKMRISKSKLYEAKVGVCEIQKKWDQRGLGTRVQARIKKIMNSKTKLLRSKWNSYDKKATDYNTKFNPENLVPTPTFDTVKAMDLTDAFWNIGSLTHPQEAWAVDSIIQSGISAYLTVTRSQEELSRIAREARQAMKWAISKSANLEELFKLLERDVSHETNGAHSSTTFLFEVCTKHNISRLALDSIYSNLAKKHCRVWMAWNSHITPLLLWSQKYYSSQAADEEENMEDQWKMLISNCKKTWEKLNHGALVVMEFEDIEEYEEEQILQQEELEQSLENHDNIYSHENDCNEF</sequence>
<feature type="region of interest" description="Disordered" evidence="1">
    <location>
        <begin position="344"/>
        <end position="367"/>
    </location>
</feature>
<gene>
    <name evidence="2" type="ORF">PGT21_030066</name>
</gene>
<evidence type="ECO:0008006" key="4">
    <source>
        <dbReference type="Google" id="ProtNLM"/>
    </source>
</evidence>
<dbReference type="Pfam" id="PF18758">
    <property type="entry name" value="KDZ"/>
    <property type="match status" value="1"/>
</dbReference>
<dbReference type="PANTHER" id="PTHR33096:SF1">
    <property type="entry name" value="CXC1-LIKE CYSTEINE CLUSTER ASSOCIATED WITH KDZ TRANSPOSASES DOMAIN-CONTAINING PROTEIN"/>
    <property type="match status" value="1"/>
</dbReference>
<protein>
    <recommendedName>
        <fullName evidence="4">CxC1-like cysteine cluster associated with KDZ transposases domain-containing protein</fullName>
    </recommendedName>
</protein>
<dbReference type="OrthoDB" id="2505969at2759"/>
<proteinExistence type="predicted"/>
<dbReference type="InterPro" id="IPR040521">
    <property type="entry name" value="KDZ"/>
</dbReference>